<protein>
    <submittedName>
        <fullName evidence="1">Uncharacterized protein</fullName>
    </submittedName>
</protein>
<accession>A0A9N9WMI3</accession>
<organism evidence="1 2">
    <name type="scientific">Chironomus riparius</name>
    <dbReference type="NCBI Taxonomy" id="315576"/>
    <lineage>
        <taxon>Eukaryota</taxon>
        <taxon>Metazoa</taxon>
        <taxon>Ecdysozoa</taxon>
        <taxon>Arthropoda</taxon>
        <taxon>Hexapoda</taxon>
        <taxon>Insecta</taxon>
        <taxon>Pterygota</taxon>
        <taxon>Neoptera</taxon>
        <taxon>Endopterygota</taxon>
        <taxon>Diptera</taxon>
        <taxon>Nematocera</taxon>
        <taxon>Chironomoidea</taxon>
        <taxon>Chironomidae</taxon>
        <taxon>Chironominae</taxon>
        <taxon>Chironomus</taxon>
    </lineage>
</organism>
<dbReference type="EMBL" id="OU895877">
    <property type="protein sequence ID" value="CAG9798551.1"/>
    <property type="molecule type" value="Genomic_DNA"/>
</dbReference>
<dbReference type="Proteomes" id="UP001153620">
    <property type="component" value="Chromosome 1"/>
</dbReference>
<sequence>MSQLKVLFGLEILQETLIWKPSVITQLIDFVEHKLSLFDNQANFDPEFEKKRCNLVGYLSKRMVNDKSKGEPKNGLAISLLKLYFSSDFFLSEVGWSNYDGRVEIRNNLGHISLLTSLKHTPKEFTPI</sequence>
<keyword evidence="2" id="KW-1185">Reference proteome</keyword>
<proteinExistence type="predicted"/>
<evidence type="ECO:0000313" key="2">
    <source>
        <dbReference type="Proteomes" id="UP001153620"/>
    </source>
</evidence>
<gene>
    <name evidence="1" type="ORF">CHIRRI_LOCUS1533</name>
</gene>
<evidence type="ECO:0000313" key="1">
    <source>
        <dbReference type="EMBL" id="CAG9798551.1"/>
    </source>
</evidence>
<dbReference type="OrthoDB" id="7800053at2759"/>
<reference evidence="1" key="2">
    <citation type="submission" date="2022-10" db="EMBL/GenBank/DDBJ databases">
        <authorList>
            <consortium name="ENA_rothamsted_submissions"/>
            <consortium name="culmorum"/>
            <person name="King R."/>
        </authorList>
    </citation>
    <scope>NUCLEOTIDE SEQUENCE</scope>
</reference>
<dbReference type="AlphaFoldDB" id="A0A9N9WMI3"/>
<reference evidence="1" key="1">
    <citation type="submission" date="2022-01" db="EMBL/GenBank/DDBJ databases">
        <authorList>
            <person name="King R."/>
        </authorList>
    </citation>
    <scope>NUCLEOTIDE SEQUENCE</scope>
</reference>
<name>A0A9N9WMI3_9DIPT</name>